<dbReference type="EC" id="3.4.19.12" evidence="15"/>
<keyword evidence="7 15" id="KW-0378">Hydrolase</keyword>
<dbReference type="OrthoDB" id="289038at2759"/>
<feature type="region of interest" description="Disordered" evidence="16">
    <location>
        <begin position="1"/>
        <end position="36"/>
    </location>
</feature>
<keyword evidence="11" id="KW-0804">Transcription</keyword>
<dbReference type="InterPro" id="IPR050185">
    <property type="entry name" value="Ub_carboxyl-term_hydrolase"/>
</dbReference>
<comment type="similarity">
    <text evidence="13">Belongs to the peptidase C19 family. UBP8 subfamily.</text>
</comment>
<keyword evidence="5 14" id="KW-0863">Zinc-finger</keyword>
<keyword evidence="12" id="KW-0539">Nucleus</keyword>
<feature type="compositionally biased region" description="Pro residues" evidence="16">
    <location>
        <begin position="24"/>
        <end position="34"/>
    </location>
</feature>
<dbReference type="PANTHER" id="PTHR21646">
    <property type="entry name" value="UBIQUITIN CARBOXYL-TERMINAL HYDROLASE"/>
    <property type="match status" value="1"/>
</dbReference>
<dbReference type="InterPro" id="IPR028889">
    <property type="entry name" value="USP"/>
</dbReference>
<evidence type="ECO:0000256" key="7">
    <source>
        <dbReference type="ARBA" id="ARBA00022801"/>
    </source>
</evidence>
<dbReference type="Pfam" id="PF00443">
    <property type="entry name" value="UCH"/>
    <property type="match status" value="1"/>
</dbReference>
<feature type="domain" description="UBP-type" evidence="18">
    <location>
        <begin position="145"/>
        <end position="250"/>
    </location>
</feature>
<evidence type="ECO:0000313" key="19">
    <source>
        <dbReference type="EMBL" id="RHZ85249.1"/>
    </source>
</evidence>
<dbReference type="Gene3D" id="3.30.40.10">
    <property type="entry name" value="Zinc/RING finger domain, C3HC4 (zinc finger)"/>
    <property type="match status" value="1"/>
</dbReference>
<comment type="caution">
    <text evidence="19">The sequence shown here is derived from an EMBL/GenBank/DDBJ whole genome shotgun (WGS) entry which is preliminary data.</text>
</comment>
<dbReference type="InterPro" id="IPR013083">
    <property type="entry name" value="Znf_RING/FYVE/PHD"/>
</dbReference>
<keyword evidence="6 15" id="KW-0833">Ubl conjugation pathway</keyword>
<keyword evidence="3 15" id="KW-0645">Protease</keyword>
<evidence type="ECO:0000256" key="16">
    <source>
        <dbReference type="SAM" id="MobiDB-lite"/>
    </source>
</evidence>
<proteinExistence type="inferred from homology"/>
<gene>
    <name evidence="19" type="ORF">Glove_68g26</name>
</gene>
<dbReference type="GO" id="GO:0008270">
    <property type="term" value="F:zinc ion binding"/>
    <property type="evidence" value="ECO:0007669"/>
    <property type="project" value="UniProtKB-KW"/>
</dbReference>
<feature type="region of interest" description="Disordered" evidence="16">
    <location>
        <begin position="54"/>
        <end position="78"/>
    </location>
</feature>
<dbReference type="STRING" id="1348612.A0A397JA75"/>
<evidence type="ECO:0000256" key="5">
    <source>
        <dbReference type="ARBA" id="ARBA00022771"/>
    </source>
</evidence>
<dbReference type="InterPro" id="IPR018200">
    <property type="entry name" value="USP_CS"/>
</dbReference>
<keyword evidence="10" id="KW-0805">Transcription regulation</keyword>
<comment type="subcellular location">
    <subcellularLocation>
        <location evidence="2">Nucleus</location>
    </subcellularLocation>
</comment>
<evidence type="ECO:0000256" key="3">
    <source>
        <dbReference type="ARBA" id="ARBA00022670"/>
    </source>
</evidence>
<dbReference type="GO" id="GO:0006508">
    <property type="term" value="P:proteolysis"/>
    <property type="evidence" value="ECO:0007669"/>
    <property type="project" value="UniProtKB-KW"/>
</dbReference>
<evidence type="ECO:0000256" key="12">
    <source>
        <dbReference type="ARBA" id="ARBA00023242"/>
    </source>
</evidence>
<sequence>MSGKGTSKAKSKARPKKLITPKNKIPPPPAPLPPSEVVKLEPKIVVVNETDVKPLKPAGGQKLSKATKAATNKKGVKRKVEPLETQPPAQLTMERRTRVIRVPKKNGCEHVTLSEESGCEHLKVYKKNNKDSYLDNFNIIAELSMHWYHIGLPAPQEGNPNGRGLCPQKCFVCKTREGKLHACIDCVFIGCHRINNRSHAIEHYRSEGHTFAVDVVRLDLFCYRCDDYIYDSAFRRSKIQQEVHASEKESNRKDPNSKRARYVSWVPTKEETEKIRKNSTLVPCSGLRGLYNMGATCFMNAVLQVFINNPIIKNYFMSDKHNKALCETAGCMCCEFDNLFQEFFSGETKPYPPCSFLHAMWLSSTELAGYNEQDAHEFYMAAINKMHSDSKEKTADDLNKIDIKCECIMHKTFGGLFQSRIKCKKCNRVSIIFEHLVEWQIHLRGNGIVKKKGGVNGGSKASNEVTETKNSLFDCLDRCTAEEQLEGYTCEKCHEQKNTKRISCRKLPPVLVFIVERFQRTTRTTSKTSKNEEEFEFPEEINMAPWTSRAEEVLEAGGSLDDLPEYKYKLISVVNHEGKINTGHYTTYCKNRGQWFLFDDHAVKLANVEDVLQSKRKAYLCFYMAETIEYDQAQEMAIG</sequence>
<keyword evidence="20" id="KW-1185">Reference proteome</keyword>
<protein>
    <recommendedName>
        <fullName evidence="15">Ubiquitin carboxyl-terminal hydrolase</fullName>
        <ecNumber evidence="15">3.4.19.12</ecNumber>
    </recommendedName>
</protein>
<dbReference type="InterPro" id="IPR038765">
    <property type="entry name" value="Papain-like_cys_pep_sf"/>
</dbReference>
<accession>A0A397JA75</accession>
<evidence type="ECO:0000256" key="10">
    <source>
        <dbReference type="ARBA" id="ARBA00023015"/>
    </source>
</evidence>
<dbReference type="Gene3D" id="3.90.70.10">
    <property type="entry name" value="Cysteine proteinases"/>
    <property type="match status" value="1"/>
</dbReference>
<dbReference type="PROSITE" id="PS00973">
    <property type="entry name" value="USP_2"/>
    <property type="match status" value="1"/>
</dbReference>
<dbReference type="Proteomes" id="UP000266861">
    <property type="component" value="Unassembled WGS sequence"/>
</dbReference>
<dbReference type="InterPro" id="IPR001607">
    <property type="entry name" value="Znf_UBP"/>
</dbReference>
<name>A0A397JA75_9GLOM</name>
<evidence type="ECO:0000256" key="6">
    <source>
        <dbReference type="ARBA" id="ARBA00022786"/>
    </source>
</evidence>
<dbReference type="GO" id="GO:0005634">
    <property type="term" value="C:nucleus"/>
    <property type="evidence" value="ECO:0007669"/>
    <property type="project" value="UniProtKB-SubCell"/>
</dbReference>
<dbReference type="SUPFAM" id="SSF57850">
    <property type="entry name" value="RING/U-box"/>
    <property type="match status" value="1"/>
</dbReference>
<evidence type="ECO:0000256" key="14">
    <source>
        <dbReference type="PROSITE-ProRule" id="PRU00502"/>
    </source>
</evidence>
<dbReference type="SUPFAM" id="SSF54001">
    <property type="entry name" value="Cysteine proteinases"/>
    <property type="match status" value="1"/>
</dbReference>
<evidence type="ECO:0000256" key="1">
    <source>
        <dbReference type="ARBA" id="ARBA00000707"/>
    </source>
</evidence>
<comment type="catalytic activity">
    <reaction evidence="1 15">
        <text>Thiol-dependent hydrolysis of ester, thioester, amide, peptide and isopeptide bonds formed by the C-terminal Gly of ubiquitin (a 76-residue protein attached to proteins as an intracellular targeting signal).</text>
        <dbReference type="EC" id="3.4.19.12"/>
    </reaction>
</comment>
<dbReference type="GO" id="GO:0016579">
    <property type="term" value="P:protein deubiquitination"/>
    <property type="evidence" value="ECO:0007669"/>
    <property type="project" value="InterPro"/>
</dbReference>
<keyword evidence="9" id="KW-0862">Zinc</keyword>
<reference evidence="19 20" key="1">
    <citation type="submission" date="2018-08" db="EMBL/GenBank/DDBJ databases">
        <title>Genome and evolution of the arbuscular mycorrhizal fungus Diversispora epigaea (formerly Glomus versiforme) and its bacterial endosymbionts.</title>
        <authorList>
            <person name="Sun X."/>
            <person name="Fei Z."/>
            <person name="Harrison M."/>
        </authorList>
    </citation>
    <scope>NUCLEOTIDE SEQUENCE [LARGE SCALE GENOMIC DNA]</scope>
    <source>
        <strain evidence="19 20">IT104</strain>
    </source>
</reference>
<evidence type="ECO:0000256" key="2">
    <source>
        <dbReference type="ARBA" id="ARBA00004123"/>
    </source>
</evidence>
<dbReference type="PROSITE" id="PS50235">
    <property type="entry name" value="USP_3"/>
    <property type="match status" value="1"/>
</dbReference>
<evidence type="ECO:0000259" key="18">
    <source>
        <dbReference type="PROSITE" id="PS50271"/>
    </source>
</evidence>
<feature type="domain" description="USP" evidence="17">
    <location>
        <begin position="288"/>
        <end position="626"/>
    </location>
</feature>
<feature type="compositionally biased region" description="Basic residues" evidence="16">
    <location>
        <begin position="7"/>
        <end position="19"/>
    </location>
</feature>
<evidence type="ECO:0000313" key="20">
    <source>
        <dbReference type="Proteomes" id="UP000266861"/>
    </source>
</evidence>
<keyword evidence="4" id="KW-0479">Metal-binding</keyword>
<evidence type="ECO:0000256" key="9">
    <source>
        <dbReference type="ARBA" id="ARBA00022833"/>
    </source>
</evidence>
<dbReference type="AlphaFoldDB" id="A0A397JA75"/>
<dbReference type="GO" id="GO:0004843">
    <property type="term" value="F:cysteine-type deubiquitinase activity"/>
    <property type="evidence" value="ECO:0007669"/>
    <property type="project" value="UniProtKB-UniRule"/>
</dbReference>
<dbReference type="PANTHER" id="PTHR21646:SF33">
    <property type="entry name" value="UBIQUITIN CARBOXYL-TERMINAL HYDROLASE 22"/>
    <property type="match status" value="1"/>
</dbReference>
<dbReference type="PROSITE" id="PS00972">
    <property type="entry name" value="USP_1"/>
    <property type="match status" value="1"/>
</dbReference>
<evidence type="ECO:0000256" key="8">
    <source>
        <dbReference type="ARBA" id="ARBA00022807"/>
    </source>
</evidence>
<dbReference type="EMBL" id="PQFF01000065">
    <property type="protein sequence ID" value="RHZ85249.1"/>
    <property type="molecule type" value="Genomic_DNA"/>
</dbReference>
<dbReference type="InterPro" id="IPR001394">
    <property type="entry name" value="Peptidase_C19_UCH"/>
</dbReference>
<dbReference type="SMART" id="SM00290">
    <property type="entry name" value="ZnF_UBP"/>
    <property type="match status" value="1"/>
</dbReference>
<evidence type="ECO:0000256" key="11">
    <source>
        <dbReference type="ARBA" id="ARBA00023163"/>
    </source>
</evidence>
<organism evidence="19 20">
    <name type="scientific">Diversispora epigaea</name>
    <dbReference type="NCBI Taxonomy" id="1348612"/>
    <lineage>
        <taxon>Eukaryota</taxon>
        <taxon>Fungi</taxon>
        <taxon>Fungi incertae sedis</taxon>
        <taxon>Mucoromycota</taxon>
        <taxon>Glomeromycotina</taxon>
        <taxon>Glomeromycetes</taxon>
        <taxon>Diversisporales</taxon>
        <taxon>Diversisporaceae</taxon>
        <taxon>Diversispora</taxon>
    </lineage>
</organism>
<evidence type="ECO:0000256" key="13">
    <source>
        <dbReference type="ARBA" id="ARBA00038490"/>
    </source>
</evidence>
<evidence type="ECO:0000259" key="17">
    <source>
        <dbReference type="PROSITE" id="PS50235"/>
    </source>
</evidence>
<dbReference type="PROSITE" id="PS50271">
    <property type="entry name" value="ZF_UBP"/>
    <property type="match status" value="1"/>
</dbReference>
<evidence type="ECO:0000256" key="4">
    <source>
        <dbReference type="ARBA" id="ARBA00022723"/>
    </source>
</evidence>
<dbReference type="Pfam" id="PF02148">
    <property type="entry name" value="zf-UBP"/>
    <property type="match status" value="1"/>
</dbReference>
<keyword evidence="8 15" id="KW-0788">Thiol protease</keyword>
<evidence type="ECO:0000256" key="15">
    <source>
        <dbReference type="RuleBase" id="RU366025"/>
    </source>
</evidence>